<evidence type="ECO:0000313" key="2">
    <source>
        <dbReference type="WBParaSite" id="RSKR_0000553300.1"/>
    </source>
</evidence>
<reference evidence="2" key="1">
    <citation type="submission" date="2016-11" db="UniProtKB">
        <authorList>
            <consortium name="WormBaseParasite"/>
        </authorList>
    </citation>
    <scope>IDENTIFICATION</scope>
    <source>
        <strain evidence="2">KR3021</strain>
    </source>
</reference>
<name>A0AC35TXF7_9BILA</name>
<proteinExistence type="predicted"/>
<dbReference type="Proteomes" id="UP000095286">
    <property type="component" value="Unplaced"/>
</dbReference>
<dbReference type="WBParaSite" id="RSKR_0000553300.1">
    <property type="protein sequence ID" value="RSKR_0000553300.1"/>
    <property type="gene ID" value="RSKR_0000553300"/>
</dbReference>
<sequence length="592" mass="68557">MPSTDSFIPTIEITLAQPYESDNRSEVSNEINPSISSRDADSIKSNSFTRHKSNGLTKNFNNRKRLSIGEEARRFTQKASQMFEDIPVDRLKRLTETEGIGSISKETKFFIADYNSNEQIGFGEETAEESVFSNQFETGFRYYIHEDKKIPFLSADSSSVSPRNRIYSSISVDKRMLLNEQSWGNCSNQWPPNYDTQIPYTASSCIAICRAKYFIEKCGCTPMHYNIDGALRNCLPYEVYSCFLPEGSDSNRSLADTDIILPGCQECKADCESFVYNTFNSYGLDFSIGALTYLKQKIPSWTDYHILKNVAAINIFYREIGYTEYSQIQSTSFVETISNVGGAMGLFLGMSVISFIEVVIYFCKIFWLTFSKKRRDYMFKKQDEEEEKTRQIQETLETFKRHREDLKQKSYRRKLSNLSSKVFSSFRKRTNEYANKYKPKDEIFEESRRKQSTKSWKESGVQATIGRKKPELVDDIIQNNLYGAGRTQICDESKDSEFLRLDIDLRKLKNNQILTITNQGLRRTHSMVYRKPSSLKKSVKDPTVEEESTSKLNKRRRTLSVDQTNPIRLTIEALAEQYHKKQQQTHDQPNRV</sequence>
<organism evidence="1 2">
    <name type="scientific">Rhabditophanes sp. KR3021</name>
    <dbReference type="NCBI Taxonomy" id="114890"/>
    <lineage>
        <taxon>Eukaryota</taxon>
        <taxon>Metazoa</taxon>
        <taxon>Ecdysozoa</taxon>
        <taxon>Nematoda</taxon>
        <taxon>Chromadorea</taxon>
        <taxon>Rhabditida</taxon>
        <taxon>Tylenchina</taxon>
        <taxon>Panagrolaimomorpha</taxon>
        <taxon>Strongyloidoidea</taxon>
        <taxon>Alloionematidae</taxon>
        <taxon>Rhabditophanes</taxon>
    </lineage>
</organism>
<protein>
    <submittedName>
        <fullName evidence="2">Amiloride-sensitive sodium channel family protein</fullName>
    </submittedName>
</protein>
<evidence type="ECO:0000313" key="1">
    <source>
        <dbReference type="Proteomes" id="UP000095286"/>
    </source>
</evidence>
<accession>A0AC35TXF7</accession>